<dbReference type="Pfam" id="PF15106">
    <property type="entry name" value="TMEM156"/>
    <property type="match status" value="1"/>
</dbReference>
<reference evidence="2" key="1">
    <citation type="submission" date="2025-08" db="UniProtKB">
        <authorList>
            <consortium name="Ensembl"/>
        </authorList>
    </citation>
    <scope>IDENTIFICATION</scope>
</reference>
<keyword evidence="1" id="KW-0812">Transmembrane</keyword>
<sequence>MTETVLLKLFMAIVITLILVLPEYFKAPKERTLELSCLEVCLQPNFTNPHSSLNFSFVTFLHPARETQTIMGMFLNHSNFQSFTENCQDIAHEFKMCSLCLVCESKGDMDLISQEQTPKGLIMKGSMRVKANDVYSHCQSFNFTVTPVVDPTEEYNATCTSRALPSKSTTVAEDSTREKSVNHTCKIMANTSNCTQISLYLEIDVKNVTCSMRITWYILVLLVFIFFIILVIHKILEDHRRLQTSQSHKYESASVLLKGSDSEKLRALNMQVISDYLQGTWTDCFEEY</sequence>
<reference evidence="2" key="2">
    <citation type="submission" date="2025-09" db="UniProtKB">
        <authorList>
            <consortium name="Ensembl"/>
        </authorList>
    </citation>
    <scope>IDENTIFICATION</scope>
</reference>
<keyword evidence="3" id="KW-1185">Reference proteome</keyword>
<evidence type="ECO:0000256" key="1">
    <source>
        <dbReference type="SAM" id="Phobius"/>
    </source>
</evidence>
<protein>
    <submittedName>
        <fullName evidence="2">Transmembrane protein 156</fullName>
    </submittedName>
</protein>
<dbReference type="OMA" id="TSEFKMC"/>
<feature type="transmembrane region" description="Helical" evidence="1">
    <location>
        <begin position="6"/>
        <end position="25"/>
    </location>
</feature>
<dbReference type="Ensembl" id="ENSNGAT00000026491.1">
    <property type="protein sequence ID" value="ENSNGAP00000020818.1"/>
    <property type="gene ID" value="ENSNGAG00000020186.1"/>
</dbReference>
<keyword evidence="1" id="KW-1133">Transmembrane helix</keyword>
<evidence type="ECO:0000313" key="2">
    <source>
        <dbReference type="Ensembl" id="ENSNGAP00000020818.1"/>
    </source>
</evidence>
<gene>
    <name evidence="2" type="primary">Tmem156</name>
</gene>
<dbReference type="PANTHER" id="PTHR14788">
    <property type="entry name" value="TRANSMEMBRANE PROTEIN 156"/>
    <property type="match status" value="1"/>
</dbReference>
<dbReference type="PANTHER" id="PTHR14788:SF5">
    <property type="entry name" value="TRANSMEMBRANE PROTEIN 156"/>
    <property type="match status" value="1"/>
</dbReference>
<dbReference type="Proteomes" id="UP000694381">
    <property type="component" value="Unassembled WGS sequence"/>
</dbReference>
<evidence type="ECO:0000313" key="3">
    <source>
        <dbReference type="Proteomes" id="UP000694381"/>
    </source>
</evidence>
<dbReference type="AlphaFoldDB" id="A0A8C6RNY3"/>
<name>A0A8C6RNY3_NANGA</name>
<dbReference type="InterPro" id="IPR029374">
    <property type="entry name" value="TMEM156"/>
</dbReference>
<organism evidence="2 3">
    <name type="scientific">Nannospalax galili</name>
    <name type="common">Northern Israeli blind subterranean mole rat</name>
    <name type="synonym">Spalax galili</name>
    <dbReference type="NCBI Taxonomy" id="1026970"/>
    <lineage>
        <taxon>Eukaryota</taxon>
        <taxon>Metazoa</taxon>
        <taxon>Chordata</taxon>
        <taxon>Craniata</taxon>
        <taxon>Vertebrata</taxon>
        <taxon>Euteleostomi</taxon>
        <taxon>Mammalia</taxon>
        <taxon>Eutheria</taxon>
        <taxon>Euarchontoglires</taxon>
        <taxon>Glires</taxon>
        <taxon>Rodentia</taxon>
        <taxon>Myomorpha</taxon>
        <taxon>Muroidea</taxon>
        <taxon>Spalacidae</taxon>
        <taxon>Spalacinae</taxon>
        <taxon>Nannospalax</taxon>
    </lineage>
</organism>
<dbReference type="GeneTree" id="ENSGT00390000017929"/>
<feature type="transmembrane region" description="Helical" evidence="1">
    <location>
        <begin position="216"/>
        <end position="236"/>
    </location>
</feature>
<keyword evidence="1" id="KW-0472">Membrane</keyword>
<proteinExistence type="predicted"/>
<accession>A0A8C6RNY3</accession>